<protein>
    <submittedName>
        <fullName evidence="4">Zincin-like metallopeptidase domain-containing protein</fullName>
    </submittedName>
</protein>
<feature type="domain" description="N-terminal" evidence="2">
    <location>
        <begin position="17"/>
        <end position="136"/>
    </location>
</feature>
<sequence length="321" mass="35772">MSKKPATAPAATTAKRNVYEVVTNLIIDQLEKGVVAWKQPWSQGANGIWPSNYATKREYSGFNAFYLNLVAAGRPALYLTYNQAKALGGQVRRGEKGHLITFFRPAERTKPAAEGQPQPEGKKKEQRGTLQYFTVFHYSQIDGIDFELPQPREEAQVPTIEQAEALVDAYTTKPAIRFMQQRAYYSPGLDYVNMPTRESFTNSGTYYSTLYHELVHSTGHQKRLNRDGIVNWVGFGAENYAKEELIAEMGASFLCGMAGIDPGIMAHNAAYIANWLQALRNDNKLVIQAASQAEKAVRFMLAPEVAESDEDQEQTSSEAGE</sequence>
<keyword evidence="5" id="KW-1185">Reference proteome</keyword>
<comment type="caution">
    <text evidence="4">The sequence shown here is derived from an EMBL/GenBank/DDBJ whole genome shotgun (WGS) entry which is preliminary data.</text>
</comment>
<dbReference type="InterPro" id="IPR013610">
    <property type="entry name" value="ArdC_N"/>
</dbReference>
<dbReference type="Pfam" id="PF18818">
    <property type="entry name" value="MPTase-PolyVal"/>
    <property type="match status" value="1"/>
</dbReference>
<organism evidence="4 5">
    <name type="scientific">Hymenobacter endophyticus</name>
    <dbReference type="NCBI Taxonomy" id="3076335"/>
    <lineage>
        <taxon>Bacteria</taxon>
        <taxon>Pseudomonadati</taxon>
        <taxon>Bacteroidota</taxon>
        <taxon>Cytophagia</taxon>
        <taxon>Cytophagales</taxon>
        <taxon>Hymenobacteraceae</taxon>
        <taxon>Hymenobacter</taxon>
    </lineage>
</organism>
<dbReference type="InterPro" id="IPR041459">
    <property type="entry name" value="MPTase-PolyVal"/>
</dbReference>
<dbReference type="InterPro" id="IPR017113">
    <property type="entry name" value="Antirestriction_ArdC"/>
</dbReference>
<gene>
    <name evidence="4" type="ORF">ROI90_16840</name>
</gene>
<feature type="region of interest" description="Disordered" evidence="1">
    <location>
        <begin position="106"/>
        <end position="126"/>
    </location>
</feature>
<evidence type="ECO:0000313" key="4">
    <source>
        <dbReference type="EMBL" id="MDU0372075.1"/>
    </source>
</evidence>
<dbReference type="Proteomes" id="UP001250698">
    <property type="component" value="Unassembled WGS sequence"/>
</dbReference>
<evidence type="ECO:0000259" key="2">
    <source>
        <dbReference type="Pfam" id="PF08401"/>
    </source>
</evidence>
<dbReference type="EMBL" id="JAWDJT010000012">
    <property type="protein sequence ID" value="MDU0372075.1"/>
    <property type="molecule type" value="Genomic_DNA"/>
</dbReference>
<dbReference type="Pfam" id="PF08401">
    <property type="entry name" value="ArdcN"/>
    <property type="match status" value="1"/>
</dbReference>
<accession>A0ABU3TLK3</accession>
<dbReference type="PIRSF" id="PIRSF037112">
    <property type="entry name" value="Antirestriction_ArdC"/>
    <property type="match status" value="1"/>
</dbReference>
<evidence type="ECO:0000256" key="1">
    <source>
        <dbReference type="SAM" id="MobiDB-lite"/>
    </source>
</evidence>
<evidence type="ECO:0000313" key="5">
    <source>
        <dbReference type="Proteomes" id="UP001250698"/>
    </source>
</evidence>
<feature type="domain" description="Polyvalent protein metallopeptidase" evidence="3">
    <location>
        <begin position="161"/>
        <end position="292"/>
    </location>
</feature>
<dbReference type="RefSeq" id="WP_315999528.1">
    <property type="nucleotide sequence ID" value="NZ_JAWDJT010000012.1"/>
</dbReference>
<reference evidence="4 5" key="1">
    <citation type="submission" date="2023-10" db="EMBL/GenBank/DDBJ databases">
        <title>Hymenobacter endophyticus sp. nov., an isolate from the leaf tissues of wheat.</title>
        <authorList>
            <person name="Dai Y."/>
        </authorList>
    </citation>
    <scope>NUCLEOTIDE SEQUENCE [LARGE SCALE GENOMIC DNA]</scope>
    <source>
        <strain evidence="4 5">ZK17L-C2</strain>
    </source>
</reference>
<proteinExistence type="predicted"/>
<name>A0ABU3TLK3_9BACT</name>
<evidence type="ECO:0000259" key="3">
    <source>
        <dbReference type="Pfam" id="PF18818"/>
    </source>
</evidence>